<feature type="transmembrane region" description="Helical" evidence="1">
    <location>
        <begin position="156"/>
        <end position="176"/>
    </location>
</feature>
<dbReference type="InterPro" id="IPR048147">
    <property type="entry name" value="CBO0543-like"/>
</dbReference>
<reference evidence="2 3" key="1">
    <citation type="submission" date="2018-06" db="EMBL/GenBank/DDBJ databases">
        <title>Freshwater and sediment microbial communities from various areas in North America, analyzing microbe dynamics in response to fracking.</title>
        <authorList>
            <person name="Lamendella R."/>
        </authorList>
    </citation>
    <scope>NUCLEOTIDE SEQUENCE [LARGE SCALE GENOMIC DNA]</scope>
    <source>
        <strain evidence="2 3">14_TX</strain>
    </source>
</reference>
<dbReference type="NCBIfam" id="NF041644">
    <property type="entry name" value="CBO0543_fam"/>
    <property type="match status" value="1"/>
</dbReference>
<accession>A0A366JEX5</accession>
<name>A0A366JEX5_CYTFI</name>
<feature type="transmembrane region" description="Helical" evidence="1">
    <location>
        <begin position="102"/>
        <end position="118"/>
    </location>
</feature>
<keyword evidence="1" id="KW-1133">Transmembrane helix</keyword>
<dbReference type="EMBL" id="QNSF01000040">
    <property type="protein sequence ID" value="RBP85493.1"/>
    <property type="molecule type" value="Genomic_DNA"/>
</dbReference>
<proteinExistence type="predicted"/>
<comment type="caution">
    <text evidence="2">The sequence shown here is derived from an EMBL/GenBank/DDBJ whole genome shotgun (WGS) entry which is preliminary data.</text>
</comment>
<gene>
    <name evidence="2" type="ORF">DFO70_1408</name>
</gene>
<sequence length="185" mass="21620">MIVPSDIRELIDQQYKMVDDAHSRLSQIWAEHIVLSIGWFTSLLLTVVPWIVWFIFRDKDSQTRLLLGGLWAMLVSSWLDYIGVTLGLWKYYNKLIPLMPDYIAWDFALMPVTVMFFLQVKPKVSPIIKGLIFAAMTAFLAEPLFLWLGFYKYPGWNSVWSFPFFLVIYLISHKLVHSKATKPLI</sequence>
<dbReference type="OrthoDB" id="1679483at2"/>
<protein>
    <submittedName>
        <fullName evidence="2">Uncharacterized protein</fullName>
    </submittedName>
</protein>
<feature type="transmembrane region" description="Helical" evidence="1">
    <location>
        <begin position="33"/>
        <end position="56"/>
    </location>
</feature>
<organism evidence="2 3">
    <name type="scientific">Cytobacillus firmus</name>
    <name type="common">Bacillus firmus</name>
    <dbReference type="NCBI Taxonomy" id="1399"/>
    <lineage>
        <taxon>Bacteria</taxon>
        <taxon>Bacillati</taxon>
        <taxon>Bacillota</taxon>
        <taxon>Bacilli</taxon>
        <taxon>Bacillales</taxon>
        <taxon>Bacillaceae</taxon>
        <taxon>Cytobacillus</taxon>
    </lineage>
</organism>
<evidence type="ECO:0000313" key="3">
    <source>
        <dbReference type="Proteomes" id="UP000252731"/>
    </source>
</evidence>
<keyword evidence="1" id="KW-0472">Membrane</keyword>
<keyword evidence="1" id="KW-0812">Transmembrane</keyword>
<keyword evidence="3" id="KW-1185">Reference proteome</keyword>
<evidence type="ECO:0000313" key="2">
    <source>
        <dbReference type="EMBL" id="RBP85493.1"/>
    </source>
</evidence>
<feature type="transmembrane region" description="Helical" evidence="1">
    <location>
        <begin position="68"/>
        <end position="90"/>
    </location>
</feature>
<dbReference type="AlphaFoldDB" id="A0A366JEX5"/>
<dbReference type="RefSeq" id="WP_113885798.1">
    <property type="nucleotide sequence ID" value="NZ_QNSF01000040.1"/>
</dbReference>
<feature type="transmembrane region" description="Helical" evidence="1">
    <location>
        <begin position="130"/>
        <end position="150"/>
    </location>
</feature>
<dbReference type="Proteomes" id="UP000252731">
    <property type="component" value="Unassembled WGS sequence"/>
</dbReference>
<evidence type="ECO:0000256" key="1">
    <source>
        <dbReference type="SAM" id="Phobius"/>
    </source>
</evidence>